<evidence type="ECO:0000313" key="3">
    <source>
        <dbReference type="Proteomes" id="UP001358417"/>
    </source>
</evidence>
<comment type="caution">
    <text evidence="2">The sequence shown here is derived from an EMBL/GenBank/DDBJ whole genome shotgun (WGS) entry which is preliminary data.</text>
</comment>
<dbReference type="Pfam" id="PF10395">
    <property type="entry name" value="Utp8_b_propeller"/>
    <property type="match status" value="1"/>
</dbReference>
<reference evidence="2 3" key="1">
    <citation type="submission" date="2023-08" db="EMBL/GenBank/DDBJ databases">
        <title>Black Yeasts Isolated from many extreme environments.</title>
        <authorList>
            <person name="Coleine C."/>
            <person name="Stajich J.E."/>
            <person name="Selbmann L."/>
        </authorList>
    </citation>
    <scope>NUCLEOTIDE SEQUENCE [LARGE SCALE GENOMIC DNA]</scope>
    <source>
        <strain evidence="2 3">CCFEE 5792</strain>
    </source>
</reference>
<dbReference type="GeneID" id="89978782"/>
<evidence type="ECO:0000313" key="2">
    <source>
        <dbReference type="EMBL" id="KAK5044612.1"/>
    </source>
</evidence>
<keyword evidence="3" id="KW-1185">Reference proteome</keyword>
<proteinExistence type="predicted"/>
<evidence type="ECO:0000259" key="1">
    <source>
        <dbReference type="Pfam" id="PF10395"/>
    </source>
</evidence>
<feature type="domain" description="Utp8 beta-propeller" evidence="1">
    <location>
        <begin position="6"/>
        <end position="346"/>
    </location>
</feature>
<protein>
    <recommendedName>
        <fullName evidence="1">Utp8 beta-propeller domain-containing protein</fullName>
    </recommendedName>
</protein>
<organism evidence="2 3">
    <name type="scientific">Exophiala bonariae</name>
    <dbReference type="NCBI Taxonomy" id="1690606"/>
    <lineage>
        <taxon>Eukaryota</taxon>
        <taxon>Fungi</taxon>
        <taxon>Dikarya</taxon>
        <taxon>Ascomycota</taxon>
        <taxon>Pezizomycotina</taxon>
        <taxon>Eurotiomycetes</taxon>
        <taxon>Chaetothyriomycetidae</taxon>
        <taxon>Chaetothyriales</taxon>
        <taxon>Herpotrichiellaceae</taxon>
        <taxon>Exophiala</taxon>
    </lineage>
</organism>
<gene>
    <name evidence="2" type="ORF">LTR84_010626</name>
</gene>
<name>A0AAV9MSY2_9EURO</name>
<dbReference type="InterPro" id="IPR018843">
    <property type="entry name" value="Utp8_b-prop"/>
</dbReference>
<dbReference type="EMBL" id="JAVRRD010000046">
    <property type="protein sequence ID" value="KAK5044612.1"/>
    <property type="molecule type" value="Genomic_DNA"/>
</dbReference>
<dbReference type="RefSeq" id="XP_064700268.1">
    <property type="nucleotide sequence ID" value="XM_064854161.1"/>
</dbReference>
<dbReference type="Proteomes" id="UP001358417">
    <property type="component" value="Unassembled WGS sequence"/>
</dbReference>
<dbReference type="AlphaFoldDB" id="A0AAV9MSY2"/>
<accession>A0AAV9MSY2</accession>
<sequence length="880" mass="96679">MEIIPPHPLAKLPRSTRPDAIPQFAVVSASRQGIRRRRQEICAAIDGDSLSLYELNNGSILASYPVPPASSFSGPPVSTVEKQDGSIHRRTYCAIKRDTLKIQYFQSQDQDPHQPKAITSTDLNQQYSDIVLLDLISGANDQQKQVFVLQQDGTITIFSEDLAQTITETSISTTKSMRILAAQHLSGTEAGKSVLKQRPDLVNAAAPNASYLAVVYTTSNDRQVNLEKLYYAVYAIEESTRDDRVRSLSECSLGMNGRETKSIDVKSVSCTFSSSVSHLHLRFGGSLFTYALSGILPQQTSVLHTGFTGPSEILAISPVFAISSHQRNLRLFDLKYQTTQAHVDPSRSALKRKRNQSGAEPPIEFVTYIPKLARIVGKCRNQLVAIDIIAKEDPKRLLRVGSNLIQNIGQTIMASDSHYEMKTGLKNLTIGTIGQGNTSDDEWQNSRRQLDQLAQRGDVAGFEDAFIYEVRKPYLALSYTGNMDDDFPAASIPDVKSKYLLTKIFRLETASAGDRPTHANIILRVQLPSVRLILWLSRLGLLSTRLVQTAMHGTTPYAMGEFLQPGAVAQALLALDPTLQLLQKCIENGFSHYVDEQAATVHMLITQALSFPGDEIEDQGNGAPSHEVIKLAETQLQTTGDDSQTSWVPEQVKQALVAALNRFGSAAVSTVTPILKKSFSQTEILALIQLLRQQLFQGGHTQSFRTLALLETDDKVVVSLEAVVRVLSCCIDSIGPLGLIGTIDNEAFVDSIIPDLLSEIASTKESLEDAAELQGILRETLRFHESFQRNRKGDARSNLGAGKELKQQPGTIVTLYSDLGEGMDGPGEGRSLPLSLGVDTAISSHKVRKGGGQILRRSAREKNMLRQRQKGPYSFERLVL</sequence>